<dbReference type="RefSeq" id="WP_285872816.1">
    <property type="nucleotide sequence ID" value="NZ_JARFYM010000045.1"/>
</dbReference>
<organism evidence="1 2">
    <name type="scientific">Rhizobium mayense</name>
    <dbReference type="NCBI Taxonomy" id="1312184"/>
    <lineage>
        <taxon>Bacteria</taxon>
        <taxon>Pseudomonadati</taxon>
        <taxon>Pseudomonadota</taxon>
        <taxon>Alphaproteobacteria</taxon>
        <taxon>Hyphomicrobiales</taxon>
        <taxon>Rhizobiaceae</taxon>
        <taxon>Rhizobium/Agrobacterium group</taxon>
        <taxon>Rhizobium</taxon>
    </lineage>
</organism>
<dbReference type="Proteomes" id="UP001172645">
    <property type="component" value="Unassembled WGS sequence"/>
</dbReference>
<dbReference type="EMBL" id="JARFYM010000045">
    <property type="protein sequence ID" value="MDL2403384.1"/>
    <property type="molecule type" value="Genomic_DNA"/>
</dbReference>
<dbReference type="Pfam" id="PF06776">
    <property type="entry name" value="IalB"/>
    <property type="match status" value="1"/>
</dbReference>
<protein>
    <submittedName>
        <fullName evidence="1">Invasion associated locus B family protein</fullName>
    </submittedName>
</protein>
<sequence length="102" mass="11054">MRGLLLDRRGRRHGAVFRPRPVQGATVQIDDGPTSVPYAFRTCLPAGCIAPVSFDAKMFAGLRNGTALRIKVTPDSGGNDMQWSVSLKGFGTAFDRLATFLK</sequence>
<dbReference type="Gene3D" id="2.60.40.1880">
    <property type="entry name" value="Invasion associated locus B (IalB) protein"/>
    <property type="match status" value="1"/>
</dbReference>
<keyword evidence="2" id="KW-1185">Reference proteome</keyword>
<comment type="caution">
    <text evidence="1">The sequence shown here is derived from an EMBL/GenBank/DDBJ whole genome shotgun (WGS) entry which is preliminary data.</text>
</comment>
<accession>A0ABT7K8B5</accession>
<name>A0ABT7K8B5_9HYPH</name>
<reference evidence="1" key="1">
    <citation type="submission" date="2023-06" db="EMBL/GenBank/DDBJ databases">
        <title>Phylogenetic Diversity of Rhizobium strains.</title>
        <authorList>
            <person name="Moura F.T."/>
            <person name="Helene L.C.F."/>
            <person name="Hungria M."/>
        </authorList>
    </citation>
    <scope>NUCLEOTIDE SEQUENCE</scope>
    <source>
        <strain evidence="1">CCGE526</strain>
    </source>
</reference>
<dbReference type="InterPro" id="IPR010642">
    <property type="entry name" value="Invasion_prot_B"/>
</dbReference>
<dbReference type="InterPro" id="IPR038696">
    <property type="entry name" value="IalB_sf"/>
</dbReference>
<gene>
    <name evidence="1" type="ORF">PY649_31380</name>
</gene>
<proteinExistence type="predicted"/>
<evidence type="ECO:0000313" key="1">
    <source>
        <dbReference type="EMBL" id="MDL2403384.1"/>
    </source>
</evidence>
<evidence type="ECO:0000313" key="2">
    <source>
        <dbReference type="Proteomes" id="UP001172645"/>
    </source>
</evidence>